<dbReference type="AlphaFoldDB" id="A0AAV2LJR8"/>
<evidence type="ECO:0000256" key="1">
    <source>
        <dbReference type="ARBA" id="ARBA00008535"/>
    </source>
</evidence>
<keyword evidence="3" id="KW-0342">GTP-binding</keyword>
<dbReference type="Gene3D" id="4.10.60.10">
    <property type="entry name" value="Zinc finger, CCHC-type"/>
    <property type="match status" value="1"/>
</dbReference>
<dbReference type="InterPro" id="IPR036875">
    <property type="entry name" value="Znf_CCHC_sf"/>
</dbReference>
<evidence type="ECO:0000256" key="4">
    <source>
        <dbReference type="PROSITE-ProRule" id="PRU00047"/>
    </source>
</evidence>
<accession>A0AAV2LJR8</accession>
<dbReference type="Pfam" id="PF00098">
    <property type="entry name" value="zf-CCHC"/>
    <property type="match status" value="1"/>
</dbReference>
<feature type="compositionally biased region" description="Basic and acidic residues" evidence="5">
    <location>
        <begin position="44"/>
        <end position="61"/>
    </location>
</feature>
<feature type="domain" description="AIG1-type G" evidence="7">
    <location>
        <begin position="276"/>
        <end position="439"/>
    </location>
</feature>
<organism evidence="8 9">
    <name type="scientific">Knipowitschia caucasica</name>
    <name type="common">Caucasian dwarf goby</name>
    <name type="synonym">Pomatoschistus caucasicus</name>
    <dbReference type="NCBI Taxonomy" id="637954"/>
    <lineage>
        <taxon>Eukaryota</taxon>
        <taxon>Metazoa</taxon>
        <taxon>Chordata</taxon>
        <taxon>Craniata</taxon>
        <taxon>Vertebrata</taxon>
        <taxon>Euteleostomi</taxon>
        <taxon>Actinopterygii</taxon>
        <taxon>Neopterygii</taxon>
        <taxon>Teleostei</taxon>
        <taxon>Neoteleostei</taxon>
        <taxon>Acanthomorphata</taxon>
        <taxon>Gobiaria</taxon>
        <taxon>Gobiiformes</taxon>
        <taxon>Gobioidei</taxon>
        <taxon>Gobiidae</taxon>
        <taxon>Gobiinae</taxon>
        <taxon>Knipowitschia</taxon>
    </lineage>
</organism>
<dbReference type="SUPFAM" id="SSF57756">
    <property type="entry name" value="Retrovirus zinc finger-like domains"/>
    <property type="match status" value="1"/>
</dbReference>
<name>A0AAV2LJR8_KNICA</name>
<reference evidence="8 9" key="1">
    <citation type="submission" date="2024-04" db="EMBL/GenBank/DDBJ databases">
        <authorList>
            <person name="Waldvogel A.-M."/>
            <person name="Schoenle A."/>
        </authorList>
    </citation>
    <scope>NUCLEOTIDE SEQUENCE [LARGE SCALE GENOMIC DNA]</scope>
</reference>
<feature type="compositionally biased region" description="Basic and acidic residues" evidence="5">
    <location>
        <begin position="72"/>
        <end position="95"/>
    </location>
</feature>
<dbReference type="PROSITE" id="PS51720">
    <property type="entry name" value="G_AIG1"/>
    <property type="match status" value="1"/>
</dbReference>
<evidence type="ECO:0000256" key="2">
    <source>
        <dbReference type="ARBA" id="ARBA00022741"/>
    </source>
</evidence>
<dbReference type="GO" id="GO:0005525">
    <property type="term" value="F:GTP binding"/>
    <property type="evidence" value="ECO:0007669"/>
    <property type="project" value="UniProtKB-KW"/>
</dbReference>
<dbReference type="SUPFAM" id="SSF52540">
    <property type="entry name" value="P-loop containing nucleoside triphosphate hydrolases"/>
    <property type="match status" value="1"/>
</dbReference>
<dbReference type="PANTHER" id="PTHR10903">
    <property type="entry name" value="GTPASE, IMAP FAMILY MEMBER-RELATED"/>
    <property type="match status" value="1"/>
</dbReference>
<feature type="domain" description="CCHC-type" evidence="6">
    <location>
        <begin position="27"/>
        <end position="42"/>
    </location>
</feature>
<evidence type="ECO:0000256" key="3">
    <source>
        <dbReference type="ARBA" id="ARBA00023134"/>
    </source>
</evidence>
<feature type="region of interest" description="Disordered" evidence="5">
    <location>
        <begin position="1"/>
        <end position="22"/>
    </location>
</feature>
<dbReference type="GO" id="GO:0003676">
    <property type="term" value="F:nucleic acid binding"/>
    <property type="evidence" value="ECO:0007669"/>
    <property type="project" value="InterPro"/>
</dbReference>
<evidence type="ECO:0000259" key="7">
    <source>
        <dbReference type="PROSITE" id="PS51720"/>
    </source>
</evidence>
<dbReference type="SMART" id="SM00343">
    <property type="entry name" value="ZnF_C2HC"/>
    <property type="match status" value="1"/>
</dbReference>
<evidence type="ECO:0000313" key="8">
    <source>
        <dbReference type="EMBL" id="CAL1599607.1"/>
    </source>
</evidence>
<dbReference type="InterPro" id="IPR045058">
    <property type="entry name" value="GIMA/IAN/Toc"/>
</dbReference>
<dbReference type="Gene3D" id="3.40.50.300">
    <property type="entry name" value="P-loop containing nucleotide triphosphate hydrolases"/>
    <property type="match status" value="1"/>
</dbReference>
<comment type="similarity">
    <text evidence="1">Belongs to the TRAFAC class TrmE-Era-EngA-EngB-Septin-like GTPase superfamily. AIG1/Toc34/Toc159-like paraseptin GTPase family. IAN subfamily.</text>
</comment>
<proteinExistence type="inferred from homology"/>
<feature type="region of interest" description="Disordered" evidence="5">
    <location>
        <begin position="39"/>
        <end position="103"/>
    </location>
</feature>
<dbReference type="InterPro" id="IPR027417">
    <property type="entry name" value="P-loop_NTPase"/>
</dbReference>
<dbReference type="GO" id="GO:0008270">
    <property type="term" value="F:zinc ion binding"/>
    <property type="evidence" value="ECO:0007669"/>
    <property type="project" value="UniProtKB-KW"/>
</dbReference>
<evidence type="ECO:0008006" key="10">
    <source>
        <dbReference type="Google" id="ProtNLM"/>
    </source>
</evidence>
<dbReference type="PROSITE" id="PS50158">
    <property type="entry name" value="ZF_CCHC"/>
    <property type="match status" value="1"/>
</dbReference>
<keyword evidence="4" id="KW-0863">Zinc-finger</keyword>
<dbReference type="PANTHER" id="PTHR10903:SF170">
    <property type="entry name" value="GTPASE IMAP FAMILY MEMBER 7"/>
    <property type="match status" value="1"/>
</dbReference>
<dbReference type="InterPro" id="IPR001878">
    <property type="entry name" value="Znf_CCHC"/>
</dbReference>
<dbReference type="Proteomes" id="UP001497482">
    <property type="component" value="Chromosome 23"/>
</dbReference>
<sequence length="439" mass="49862">MRAAGAATYGPQGRGRERRKDSAEIECYRCRKMGHVARNCPSAYEERRRDRRSDAPRRGGQRDSMAAATGEEQQRGATDRWERWARPERSDRDQEGPCPWSAYREAADDGDEDYYEDHRLRPQQQNSRGFCQRSQREKSPLCDFCVQFMMDKRSVVELPALSGKSPEKVLEQCDYCLSLCPEGVHAFIMITPQDGPNDKDKNLNNFKITFIDSIGLDQRSIKKTLRLNTSTQQVQELLKVVDKRRSAYTKDMFVKALIESKFNHSSIENAAEMPSSEGLRIALIGKRGSGKRTTANTILGEKCLVPEAAQPKECEKVSRQVQSRTVTVVNTPPLFEDSFSEELYNCMSQLSPGPHAFLLLLPIRKINEEDRNSLQMIHKSLGEKAIDYVMIVFTGGDELSENYTIENVIEESETETDVTVSWLPLLVAPAHCICSIYRT</sequence>
<evidence type="ECO:0000256" key="5">
    <source>
        <dbReference type="SAM" id="MobiDB-lite"/>
    </source>
</evidence>
<protein>
    <recommendedName>
        <fullName evidence="10">CCHC-type domain-containing protein</fullName>
    </recommendedName>
</protein>
<gene>
    <name evidence="8" type="ORF">KC01_LOCUS27851</name>
</gene>
<keyword evidence="9" id="KW-1185">Reference proteome</keyword>
<dbReference type="InterPro" id="IPR006703">
    <property type="entry name" value="G_AIG1"/>
</dbReference>
<evidence type="ECO:0000313" key="9">
    <source>
        <dbReference type="Proteomes" id="UP001497482"/>
    </source>
</evidence>
<dbReference type="EMBL" id="OZ035845">
    <property type="protein sequence ID" value="CAL1599607.1"/>
    <property type="molecule type" value="Genomic_DNA"/>
</dbReference>
<keyword evidence="4" id="KW-0862">Zinc</keyword>
<keyword evidence="4" id="KW-0479">Metal-binding</keyword>
<dbReference type="Pfam" id="PF04548">
    <property type="entry name" value="AIG1"/>
    <property type="match status" value="1"/>
</dbReference>
<evidence type="ECO:0000259" key="6">
    <source>
        <dbReference type="PROSITE" id="PS50158"/>
    </source>
</evidence>
<keyword evidence="2" id="KW-0547">Nucleotide-binding</keyword>